<dbReference type="Pfam" id="PF19189">
    <property type="entry name" value="Mtf2"/>
    <property type="match status" value="1"/>
</dbReference>
<protein>
    <recommendedName>
        <fullName evidence="1">Mtf2-like C-terminal domain-containing protein</fullName>
    </recommendedName>
</protein>
<evidence type="ECO:0000259" key="1">
    <source>
        <dbReference type="Pfam" id="PF19189"/>
    </source>
</evidence>
<name>A0ABR3GPF0_9PEZI</name>
<accession>A0ABR3GPF0</accession>
<proteinExistence type="predicted"/>
<comment type="caution">
    <text evidence="2">The sequence shown here is derived from an EMBL/GenBank/DDBJ whole genome shotgun (WGS) entry which is preliminary data.</text>
</comment>
<evidence type="ECO:0000313" key="2">
    <source>
        <dbReference type="EMBL" id="KAL0637805.1"/>
    </source>
</evidence>
<feature type="domain" description="Mtf2-like C-terminal" evidence="1">
    <location>
        <begin position="263"/>
        <end position="409"/>
    </location>
</feature>
<organism evidence="2 3">
    <name type="scientific">Discina gigas</name>
    <dbReference type="NCBI Taxonomy" id="1032678"/>
    <lineage>
        <taxon>Eukaryota</taxon>
        <taxon>Fungi</taxon>
        <taxon>Dikarya</taxon>
        <taxon>Ascomycota</taxon>
        <taxon>Pezizomycotina</taxon>
        <taxon>Pezizomycetes</taxon>
        <taxon>Pezizales</taxon>
        <taxon>Discinaceae</taxon>
        <taxon>Discina</taxon>
    </lineage>
</organism>
<dbReference type="InterPro" id="IPR040009">
    <property type="entry name" value="Mtf2/C5D6.12-like"/>
</dbReference>
<sequence length="447" mass="49628">MSLRRPLQRSFLSPVRPSRHLNSFFGLVPPLSSSLLPFLYPSRSFGHRSYDGDLDPEQMPNYDDEAQIPFAPPPSTHGPSQKVALKVTDPWAFLQGTSHKPPTTHQVPLFRAMPQTGAFSSRLSTQFADQRMLPRDQDSMSSTLTEREREIFTRIFETILSERSSFSPRVPPMSSYPSTSLNALLESAVGPQQSGSEISFGPSGLVDKASATASLALASSSKELPAALRAAAAKAAGLIRPYQNQQQERSDLKRSVSILELVSDLNRCDTDLALGQWMEDHVFCFVKDGRLKMVASDYPPGSYAYLLAEGMKILRTTFNDFAGSLAIFERIKKLGAESYVLGCSVDVYNQAIAAKWEAYRDLYKIKDLVDEMDINGIQGDEKTVRLMHDIMDDVSSMDYSRKNYLAHAMATEGNADIVSHLNNKADVWNILEKGGDPLEMELNSLLE</sequence>
<dbReference type="PANTHER" id="PTHR39468:SF1">
    <property type="entry name" value="MTF2-LIKE C-TERMINAL DOMAIN-CONTAINING PROTEIN"/>
    <property type="match status" value="1"/>
</dbReference>
<dbReference type="PANTHER" id="PTHR39468">
    <property type="entry name" value="CHROMOSOME 7, WHOLE GENOME SHOTGUN SEQUENCE"/>
    <property type="match status" value="1"/>
</dbReference>
<gene>
    <name evidence="2" type="ORF">Q9L58_003195</name>
</gene>
<evidence type="ECO:0000313" key="3">
    <source>
        <dbReference type="Proteomes" id="UP001447188"/>
    </source>
</evidence>
<dbReference type="Proteomes" id="UP001447188">
    <property type="component" value="Unassembled WGS sequence"/>
</dbReference>
<reference evidence="2 3" key="1">
    <citation type="submission" date="2024-02" db="EMBL/GenBank/DDBJ databases">
        <title>Discinaceae phylogenomics.</title>
        <authorList>
            <person name="Dirks A.C."/>
            <person name="James T.Y."/>
        </authorList>
    </citation>
    <scope>NUCLEOTIDE SEQUENCE [LARGE SCALE GENOMIC DNA]</scope>
    <source>
        <strain evidence="2 3">ACD0624</strain>
    </source>
</reference>
<dbReference type="InterPro" id="IPR043837">
    <property type="entry name" value="Mtf2-like_C"/>
</dbReference>
<keyword evidence="3" id="KW-1185">Reference proteome</keyword>
<dbReference type="EMBL" id="JBBBZM010000030">
    <property type="protein sequence ID" value="KAL0637805.1"/>
    <property type="molecule type" value="Genomic_DNA"/>
</dbReference>